<comment type="similarity">
    <text evidence="4 17">Belongs to the RNase T2 family.</text>
</comment>
<dbReference type="Pfam" id="PF00445">
    <property type="entry name" value="Ribonuclease_T2"/>
    <property type="match status" value="1"/>
</dbReference>
<dbReference type="OrthoDB" id="435754at2759"/>
<keyword evidence="8" id="KW-0378">Hydrolase</keyword>
<evidence type="ECO:0000256" key="9">
    <source>
        <dbReference type="ARBA" id="ARBA00022824"/>
    </source>
</evidence>
<evidence type="ECO:0000313" key="19">
    <source>
        <dbReference type="EMBL" id="TDG43145.1"/>
    </source>
</evidence>
<keyword evidence="7" id="KW-0255">Endonuclease</keyword>
<keyword evidence="10" id="KW-1015">Disulfide bond</keyword>
<keyword evidence="9" id="KW-0256">Endoplasmic reticulum</keyword>
<proteinExistence type="inferred from homology"/>
<organism evidence="19 20">
    <name type="scientific">Drosophila navojoa</name>
    <name type="common">Fruit fly</name>
    <dbReference type="NCBI Taxonomy" id="7232"/>
    <lineage>
        <taxon>Eukaryota</taxon>
        <taxon>Metazoa</taxon>
        <taxon>Ecdysozoa</taxon>
        <taxon>Arthropoda</taxon>
        <taxon>Hexapoda</taxon>
        <taxon>Insecta</taxon>
        <taxon>Pterygota</taxon>
        <taxon>Neoptera</taxon>
        <taxon>Endopterygota</taxon>
        <taxon>Diptera</taxon>
        <taxon>Brachycera</taxon>
        <taxon>Muscomorpha</taxon>
        <taxon>Ephydroidea</taxon>
        <taxon>Drosophilidae</taxon>
        <taxon>Drosophila</taxon>
    </lineage>
</organism>
<evidence type="ECO:0000256" key="10">
    <source>
        <dbReference type="ARBA" id="ARBA00023157"/>
    </source>
</evidence>
<evidence type="ECO:0000256" key="15">
    <source>
        <dbReference type="ARBA" id="ARBA00052670"/>
    </source>
</evidence>
<sequence length="349" mass="39861">MPHAGIKFKVAPILSRPHYNLHKLLTAGVVFFPRFASFFSALDEISDSGVALANASDESSSSVEQPLKRPSAADFSDEDEEDNEDYPLYTNIVGRDPHNWDVLVFTQQWPVTTCYHWREEDPSHECTLPQKKEFWTIHGIWPTKMGQFGPNFCNKSAEFHPEQLEAIMDRLNTYWLDLEGEESQDYLWKHEWLKHGTCAAALEALNNELKYFGQGLNWREQYVMSKILDASGIHPDSNNTVIALNNALVRGLGKNPSIHCLYDGKHGISYLSEIRICFNKSLELIDCDGIKLGDVMAVRYPGGTVNTNCHISNPVHYPSLVPPLQRKGEWKFPLVNVYKLLQFLMWFTL</sequence>
<keyword evidence="11" id="KW-0325">Glycoprotein</keyword>
<comment type="catalytic activity">
    <reaction evidence="14">
        <text>a guanylyl-uridine-RNA = a 3'-end 2',3'-cyclophospho-GMP-RNA + a 5'-end dephospho-uridine-RNA</text>
        <dbReference type="Rhea" id="RHEA:81323"/>
        <dbReference type="Rhea" id="RHEA-COMP:17356"/>
        <dbReference type="Rhea" id="RHEA-COMP:19658"/>
        <dbReference type="Rhea" id="RHEA-COMP:19659"/>
        <dbReference type="ChEBI" id="CHEBI:173224"/>
        <dbReference type="ChEBI" id="CHEBI:231849"/>
        <dbReference type="ChEBI" id="CHEBI:231850"/>
    </reaction>
</comment>
<dbReference type="PANTHER" id="PTHR11240:SF22">
    <property type="entry name" value="RIBONUCLEASE T2"/>
    <property type="match status" value="1"/>
</dbReference>
<accession>A0A484B5Q3</accession>
<dbReference type="STRING" id="7232.A0A484B5Q3"/>
<dbReference type="GO" id="GO:0033897">
    <property type="term" value="F:ribonuclease T2 activity"/>
    <property type="evidence" value="ECO:0007669"/>
    <property type="project" value="InterPro"/>
</dbReference>
<evidence type="ECO:0000256" key="18">
    <source>
        <dbReference type="SAM" id="MobiDB-lite"/>
    </source>
</evidence>
<dbReference type="GO" id="GO:0005764">
    <property type="term" value="C:lysosome"/>
    <property type="evidence" value="ECO:0007669"/>
    <property type="project" value="UniProtKB-SubCell"/>
</dbReference>
<keyword evidence="20" id="KW-1185">Reference proteome</keyword>
<dbReference type="Proteomes" id="UP000295192">
    <property type="component" value="Unassembled WGS sequence"/>
</dbReference>
<dbReference type="EMBL" id="LSRL02000174">
    <property type="protein sequence ID" value="TDG43145.1"/>
    <property type="molecule type" value="Genomic_DNA"/>
</dbReference>
<evidence type="ECO:0000256" key="6">
    <source>
        <dbReference type="ARBA" id="ARBA00022722"/>
    </source>
</evidence>
<evidence type="ECO:0000256" key="8">
    <source>
        <dbReference type="ARBA" id="ARBA00022801"/>
    </source>
</evidence>
<dbReference type="InterPro" id="IPR001568">
    <property type="entry name" value="RNase_T2-like"/>
</dbReference>
<dbReference type="GO" id="GO:0005788">
    <property type="term" value="C:endoplasmic reticulum lumen"/>
    <property type="evidence" value="ECO:0007669"/>
    <property type="project" value="UniProtKB-SubCell"/>
</dbReference>
<keyword evidence="12" id="KW-0458">Lysosome</keyword>
<evidence type="ECO:0000256" key="11">
    <source>
        <dbReference type="ARBA" id="ARBA00023180"/>
    </source>
</evidence>
<evidence type="ECO:0000256" key="14">
    <source>
        <dbReference type="ARBA" id="ARBA00051280"/>
    </source>
</evidence>
<dbReference type="SUPFAM" id="SSF55895">
    <property type="entry name" value="Ribonuclease Rh-like"/>
    <property type="match status" value="1"/>
</dbReference>
<dbReference type="CDD" id="cd01061">
    <property type="entry name" value="RNase_T2_euk"/>
    <property type="match status" value="1"/>
</dbReference>
<evidence type="ECO:0000256" key="2">
    <source>
        <dbReference type="ARBA" id="ARBA00004371"/>
    </source>
</evidence>
<evidence type="ECO:0000313" key="20">
    <source>
        <dbReference type="Proteomes" id="UP000295192"/>
    </source>
</evidence>
<dbReference type="FunFam" id="3.90.730.10:FF:000001">
    <property type="entry name" value="Ribonuclease T2"/>
    <property type="match status" value="1"/>
</dbReference>
<evidence type="ECO:0000256" key="3">
    <source>
        <dbReference type="ARBA" id="ARBA00004613"/>
    </source>
</evidence>
<gene>
    <name evidence="19" type="ORF">AWZ03_010437</name>
</gene>
<dbReference type="GO" id="GO:0016787">
    <property type="term" value="F:hydrolase activity"/>
    <property type="evidence" value="ECO:0007669"/>
    <property type="project" value="UniProtKB-KW"/>
</dbReference>
<dbReference type="OMA" id="TIWSAVK"/>
<feature type="active site" evidence="16">
    <location>
        <position position="195"/>
    </location>
</feature>
<dbReference type="InterPro" id="IPR036430">
    <property type="entry name" value="RNase_T2-like_sf"/>
</dbReference>
<dbReference type="GO" id="GO:0006401">
    <property type="term" value="P:RNA catabolic process"/>
    <property type="evidence" value="ECO:0007669"/>
    <property type="project" value="UniProtKB-ARBA"/>
</dbReference>
<dbReference type="GO" id="GO:0003723">
    <property type="term" value="F:RNA binding"/>
    <property type="evidence" value="ECO:0007669"/>
    <property type="project" value="InterPro"/>
</dbReference>
<evidence type="ECO:0000256" key="12">
    <source>
        <dbReference type="ARBA" id="ARBA00023228"/>
    </source>
</evidence>
<keyword evidence="6" id="KW-0540">Nuclease</keyword>
<evidence type="ECO:0000256" key="1">
    <source>
        <dbReference type="ARBA" id="ARBA00004319"/>
    </source>
</evidence>
<evidence type="ECO:0000256" key="16">
    <source>
        <dbReference type="PIRSR" id="PIRSR633697-1"/>
    </source>
</evidence>
<feature type="region of interest" description="Disordered" evidence="18">
    <location>
        <begin position="56"/>
        <end position="83"/>
    </location>
</feature>
<comment type="caution">
    <text evidence="19">The sequence shown here is derived from an EMBL/GenBank/DDBJ whole genome shotgun (WGS) entry which is preliminary data.</text>
</comment>
<dbReference type="PANTHER" id="PTHR11240">
    <property type="entry name" value="RIBONUCLEASE T2"/>
    <property type="match status" value="1"/>
</dbReference>
<dbReference type="AlphaFoldDB" id="A0A484B5Q3"/>
<evidence type="ECO:0000256" key="7">
    <source>
        <dbReference type="ARBA" id="ARBA00022759"/>
    </source>
</evidence>
<protein>
    <submittedName>
        <fullName evidence="19">Uncharacterized protein</fullName>
    </submittedName>
</protein>
<keyword evidence="5" id="KW-0964">Secreted</keyword>
<dbReference type="InterPro" id="IPR033130">
    <property type="entry name" value="RNase_T2_His_AS_2"/>
</dbReference>
<evidence type="ECO:0000256" key="17">
    <source>
        <dbReference type="RuleBase" id="RU004328"/>
    </source>
</evidence>
<name>A0A484B5Q3_DRONA</name>
<dbReference type="GO" id="GO:0005576">
    <property type="term" value="C:extracellular region"/>
    <property type="evidence" value="ECO:0007669"/>
    <property type="project" value="UniProtKB-SubCell"/>
</dbReference>
<keyword evidence="13" id="KW-0456">Lyase</keyword>
<comment type="subcellular location">
    <subcellularLocation>
        <location evidence="1">Endoplasmic reticulum lumen</location>
    </subcellularLocation>
    <subcellularLocation>
        <location evidence="2">Lysosome</location>
    </subcellularLocation>
    <subcellularLocation>
        <location evidence="3">Secreted</location>
    </subcellularLocation>
</comment>
<dbReference type="PROSITE" id="PS00531">
    <property type="entry name" value="RNASE_T2_2"/>
    <property type="match status" value="1"/>
</dbReference>
<comment type="catalytic activity">
    <reaction evidence="15">
        <text>an adenylyl-uridine-RNA = a 3'-end 2',3'-cyclophospho-AMP-RNA + a 5'-end dephospho-uridine-RNA</text>
        <dbReference type="Rhea" id="RHEA:81383"/>
        <dbReference type="Rhea" id="RHEA-COMP:17356"/>
        <dbReference type="Rhea" id="RHEA-COMP:19675"/>
        <dbReference type="Rhea" id="RHEA-COMP:19676"/>
        <dbReference type="ChEBI" id="CHEBI:173224"/>
        <dbReference type="ChEBI" id="CHEBI:231879"/>
        <dbReference type="ChEBI" id="CHEBI:231881"/>
    </reaction>
    <physiologicalReaction direction="left-to-right" evidence="15">
        <dbReference type="Rhea" id="RHEA:81384"/>
    </physiologicalReaction>
</comment>
<dbReference type="Gene3D" id="3.90.730.10">
    <property type="entry name" value="Ribonuclease T2-like"/>
    <property type="match status" value="1"/>
</dbReference>
<feature type="active site" evidence="16">
    <location>
        <position position="191"/>
    </location>
</feature>
<evidence type="ECO:0000256" key="4">
    <source>
        <dbReference type="ARBA" id="ARBA00007469"/>
    </source>
</evidence>
<evidence type="ECO:0000256" key="13">
    <source>
        <dbReference type="ARBA" id="ARBA00023239"/>
    </source>
</evidence>
<reference evidence="19 20" key="1">
    <citation type="journal article" date="2019" name="J. Hered.">
        <title>An Improved Genome Assembly for Drosophila navojoa, the Basal Species in the mojavensis Cluster.</title>
        <authorList>
            <person name="Vanderlinde T."/>
            <person name="Dupim E.G."/>
            <person name="Nazario-Yepiz N.O."/>
            <person name="Carvalho A.B."/>
        </authorList>
    </citation>
    <scope>NUCLEOTIDE SEQUENCE [LARGE SCALE GENOMIC DNA]</scope>
    <source>
        <strain evidence="19">Navoj_Jal97</strain>
        <tissue evidence="19">Whole organism</tissue>
    </source>
</reference>
<evidence type="ECO:0000256" key="5">
    <source>
        <dbReference type="ARBA" id="ARBA00022525"/>
    </source>
</evidence>
<feature type="active site" evidence="16">
    <location>
        <position position="138"/>
    </location>
</feature>
<dbReference type="InterPro" id="IPR033697">
    <property type="entry name" value="Ribonuclease_T2_eukaryotic"/>
</dbReference>